<organism evidence="1 2">
    <name type="scientific">Trinickia soli</name>
    <dbReference type="NCBI Taxonomy" id="380675"/>
    <lineage>
        <taxon>Bacteria</taxon>
        <taxon>Pseudomonadati</taxon>
        <taxon>Pseudomonadota</taxon>
        <taxon>Betaproteobacteria</taxon>
        <taxon>Burkholderiales</taxon>
        <taxon>Burkholderiaceae</taxon>
        <taxon>Trinickia</taxon>
    </lineage>
</organism>
<sequence>MPPGYVVTPFGYFHPSCVRTIARSDVLLADGRIKHADGTSAPVRTCAYARYMQNGRRIEPGMPPQAIAAPLDGRKTVPPEADGWLEASWYHDAAPFGGISADWLVPSAPTLDIGQVLYYFPGLEDYENIVTILQPVLGWNAFNDHGWTIASWNCCRGGNADHSVPEPTATGNLIVGTISGDCPAGHVCSTWDIVTFDKTRGRASTLKRASSYGQTFDWAFAGVVEVYGVGACDQYSSNGFVDFTKVSLLNVDKKPMRKVRWAASGLLQGGAPTCNYGVTVTPTSASLTF</sequence>
<dbReference type="Proteomes" id="UP000235347">
    <property type="component" value="Unassembled WGS sequence"/>
</dbReference>
<accession>A0A2N7W5I8</accession>
<protein>
    <submittedName>
        <fullName evidence="1">Uncharacterized protein</fullName>
    </submittedName>
</protein>
<evidence type="ECO:0000313" key="1">
    <source>
        <dbReference type="EMBL" id="PMS24665.1"/>
    </source>
</evidence>
<reference evidence="1 2" key="1">
    <citation type="submission" date="2018-01" db="EMBL/GenBank/DDBJ databases">
        <title>Whole genome analyses suggest that Burkholderia sensu lato contains two further novel genera in the rhizoxinica-symbiotica group Mycetohabitans gen. nov., and Trinickia gen. nov.: implications for the evolution of diazotrophy and nodulation in the Burkholderiaceae.</title>
        <authorList>
            <person name="Estrada-de los Santos P."/>
            <person name="Palmer M."/>
            <person name="Chavez-Ramirez B."/>
            <person name="Beukes C."/>
            <person name="Steenkamp E.T."/>
            <person name="Hirsch A.M."/>
            <person name="Manyaka P."/>
            <person name="Maluk M."/>
            <person name="Lafos M."/>
            <person name="Crook M."/>
            <person name="Gross E."/>
            <person name="Simon M.F."/>
            <person name="Bueno dos Reis Junior F."/>
            <person name="Poole P.S."/>
            <person name="Venter S.N."/>
            <person name="James E.K."/>
        </authorList>
    </citation>
    <scope>NUCLEOTIDE SEQUENCE [LARGE SCALE GENOMIC DNA]</scope>
    <source>
        <strain evidence="1 2">GP25-8</strain>
    </source>
</reference>
<evidence type="ECO:0000313" key="2">
    <source>
        <dbReference type="Proteomes" id="UP000235347"/>
    </source>
</evidence>
<gene>
    <name evidence="1" type="ORF">C0Z19_12680</name>
</gene>
<proteinExistence type="predicted"/>
<dbReference type="AlphaFoldDB" id="A0A2N7W5I8"/>
<comment type="caution">
    <text evidence="1">The sequence shown here is derived from an EMBL/GenBank/DDBJ whole genome shotgun (WGS) entry which is preliminary data.</text>
</comment>
<name>A0A2N7W5I8_9BURK</name>
<keyword evidence="2" id="KW-1185">Reference proteome</keyword>
<dbReference type="EMBL" id="PNYB01000009">
    <property type="protein sequence ID" value="PMS24665.1"/>
    <property type="molecule type" value="Genomic_DNA"/>
</dbReference>